<dbReference type="InterPro" id="IPR045851">
    <property type="entry name" value="AMP-bd_C_sf"/>
</dbReference>
<sequence length="2421" mass="266250">MATSNPVLQEKLQELEHELEEGDITQKGYQKRRTLLLSQFLGPSAATAELKGLRIHSPDDTIHPLNDGSRTASLAALTSNSRELGEQYDQRPEIPAQSSRRPSTGRLDTMASDFSSFGNNRPQDARPKELRLGIHNPVRRQSYGRDSLFLPTTPDLRSGEVSAEPSMTMGSMASGANYAFNPAHQVGYSEQAGDPYESVAGTMMDSHGTMLGESQQGYFSDFAGQQAYDNGAPNSYGGGPHRYSSSDAFSPTAAMAPPMLTTSDLPPPAALEYQMPLEPRDVPFAVYDPHDANTPMSKFDNIAAVLRHRSRSTPKSSAYWILDGKGKEIASITWDKLTSRAEKVAQVIRDKSSLYRGDRVALIYRDTEIIDFAIAMLGCFIAGVVAVPINDLEDYIKLNIILTSTQAHLALTTDNNLKAFQRDITTQKLNWPRGVEWWKTNEFGSFHPKKKDEVPPLTVPDLAYIEFSRAPTGDLRGVVMSHRTIMHQMACLSAIISTVPSNTGGDTFNSRLRDKNGRLMAGGTSRGETLLSYLDPRQGIGMIMGVLLTVYGGHTTVWMENKAVETPGLYAYLITKHNATLMLADYPGLKRAAYNYQQDPMTTRNFKKGIEPNFQKVKLCLIDTLTIDSEFHEVLADRWLRPMRNPRARELVAPMLCLPEHGGMVISMRDWLGGEERMGCPLKLDMGDDADSIEEKKEEKDQSPGEAFGSLIGGGTTAPTEQQVRTELSEVLLDREALKTNEVIVVAIGEEARKKAGSEAGTVRVGAFGFPIPDATLAVVDPETGLLASPHSVGEIWVDSPSLSGGFWALPKHTEQIFHARPYKFEQGDPTPMMVEPEFLRTGLLGTVIEGKIFVLGLYEDRLRQKVEWVEHGHEIAEHRYFFVQHIIVSIMKNVPKIYDCSAFDVFVNDEHLPIVVLESQSASTAPVTSGGPPRQLDTALLDSLSERCMEVLMQEHHLRVYCVMITAPNTLPKVLKNGRREIGNMLCRREFELGNLPCVHVKFGVERAVLNLPIGVDPIGGIWSPLASQTREDILSPGDKQYSGIDRREVVIDDRTSTPLNNFTSIVDLLQWRVARQADELSYCTIDGRGREGKGITWKKFDTKVAAVAMYLKNKVKIRAGDHLILMYTHSEDFVYATHACFCLGATSIPMAPLDQNRLNEDAPAFLHMVADYRVKAVLVNQDVDHLLKQKSVSQHVKQSAQVLKVSVPSVYNTTKPPKQNNGCRDLGLTMQPAWVQPGYPVLVWTYWTPDQRRIAVQLGHDTIMGMCKVQKETCQMTSSRPVLGCVRSTSGLGFIHTCLMGVFVGAPTYLVSPVEFAQNPISLFLTLSRYKIKDTYATPQMLDHAMNIMAGKGFALHELKNMMISAEGRPRVDVFQKVRLHFAATGLDRTAINTIYSHVLNPMIASRSYMCIEPIELWLDTQALRRGMIYPVDPDTDSKALLIQDSGMVPVSTQIAIVNPESRGLCHDGEYGEIWVDSEACVKSFYGSKDSFDSERFDGRTIDGDPNVQYVRTGDLGFLHNVSRPIGPNGAQVDMQVLFVLGSIGETFEINGLSHFPMDIESSVEGCHRNIMPGGSAVFQAGGLIVVLVEVTRKAYLASVVPVIVNCILNDHQIVVDIVAFVNKGDFPRSRLGEKQRGKILASWVTRKMRTMAQFGIRDADAALSDVTETMEPRSGLPSIRNGATVASSLRNVEPAPQILEEREYDNRRRPSQSSFAPLPTGISEMPAQNYDDSIMGSPREGNGASMKSDDTPTDNRMHFELPSDNYSPEKSAFPGLGGDDFTIPGFETSSQRPDVLAPPQVGPKPGAHAQNDLPAVEGREGDLWSLPSQQPQGGLRVQNVGDDDDDDWKRDAVMHMNLAGRQLQLHASGSCSTSLETLFSDIDTERIAGLLPLSVDSGSSATEDETALRARHGTATATMGDVDGEVAKPKIEVIILGCGGGPREDNTTAFLVRSVASGWAKGSLLAVDAGTHLAGITKILEQHLPRNASKDVEPPFLMSEGPFKGLEVPKISASANAGYIVRTLVDTYLITHPHLDHISGFVVNTSSLSSNRPKRIAGLPPTINAFKEHIFNNVIWPNLSDENNGAGLVTYMRLVEGGSPAIGGDLQGQGKGYMEICEGLSVKTWGVSHGHCIERHSHRGSSAGLGHSDLSPRLGPTSFPQLGTSSRSNSSATYASGELLRPDPQERVCVYDSSAYFIRDIVSGQEVLIFGDVEPDSISLSPRNKQIWMEAAPKIAAGQLGAIFIECSYDDSRSEDMLFGHMAPRYIIEELRSLSAQVYLYKGREKETKKRKRMSNGAGGELRRHSTRSVARDSPVSPMTIDHNRTAPQSFEFEISQADGTADGLIENEPPTTQSLAIREKDELPLKGIKLVIIHMKEKLDDGPAIGDVVLSELQEYEEKENFGCEFVIAKCGDAMYF</sequence>
<dbReference type="InterPro" id="IPR025110">
    <property type="entry name" value="AMP-bd_C"/>
</dbReference>
<dbReference type="InterPro" id="IPR000873">
    <property type="entry name" value="AMP-dep_synth/lig_dom"/>
</dbReference>
<dbReference type="CDD" id="cd07735">
    <property type="entry name" value="class_II_PDE_MBL-fold"/>
    <property type="match status" value="1"/>
</dbReference>
<comment type="caution">
    <text evidence="3">The sequence shown here is derived from an EMBL/GenBank/DDBJ whole genome shotgun (WGS) entry which is preliminary data.</text>
</comment>
<feature type="domain" description="DMAP1-binding" evidence="2">
    <location>
        <begin position="1"/>
        <end position="99"/>
    </location>
</feature>
<dbReference type="InterPro" id="IPR036866">
    <property type="entry name" value="RibonucZ/Hydroxyglut_hydro"/>
</dbReference>
<dbReference type="GO" id="GO:0006198">
    <property type="term" value="P:cAMP catabolic process"/>
    <property type="evidence" value="ECO:0007669"/>
    <property type="project" value="InterPro"/>
</dbReference>
<dbReference type="InterPro" id="IPR042099">
    <property type="entry name" value="ANL_N_sf"/>
</dbReference>
<dbReference type="EMBL" id="QGMK01000485">
    <property type="protein sequence ID" value="TVY81398.1"/>
    <property type="molecule type" value="Genomic_DNA"/>
</dbReference>
<dbReference type="Gene3D" id="3.60.15.10">
    <property type="entry name" value="Ribonuclease Z/Hydroxyacylglutathione hydrolase-like"/>
    <property type="match status" value="1"/>
</dbReference>
<dbReference type="SUPFAM" id="SSF56801">
    <property type="entry name" value="Acetyl-CoA synthetase-like"/>
    <property type="match status" value="2"/>
</dbReference>
<evidence type="ECO:0000256" key="1">
    <source>
        <dbReference type="SAM" id="MobiDB-lite"/>
    </source>
</evidence>
<dbReference type="PANTHER" id="PTHR22754:SF32">
    <property type="entry name" value="DISCO-INTERACTING PROTEIN 2"/>
    <property type="match status" value="1"/>
</dbReference>
<dbReference type="SUPFAM" id="SSF56281">
    <property type="entry name" value="Metallo-hydrolase/oxidoreductase"/>
    <property type="match status" value="1"/>
</dbReference>
<organism evidence="3 4">
    <name type="scientific">Lachnellula suecica</name>
    <dbReference type="NCBI Taxonomy" id="602035"/>
    <lineage>
        <taxon>Eukaryota</taxon>
        <taxon>Fungi</taxon>
        <taxon>Dikarya</taxon>
        <taxon>Ascomycota</taxon>
        <taxon>Pezizomycotina</taxon>
        <taxon>Leotiomycetes</taxon>
        <taxon>Helotiales</taxon>
        <taxon>Lachnaceae</taxon>
        <taxon>Lachnellula</taxon>
    </lineage>
</organism>
<dbReference type="GO" id="GO:0004115">
    <property type="term" value="F:3',5'-cyclic-AMP phosphodiesterase activity"/>
    <property type="evidence" value="ECO:0007669"/>
    <property type="project" value="InterPro"/>
</dbReference>
<feature type="compositionally biased region" description="Basic and acidic residues" evidence="1">
    <location>
        <begin position="1750"/>
        <end position="1764"/>
    </location>
</feature>
<protein>
    <recommendedName>
        <fullName evidence="2">DMAP1-binding domain-containing protein</fullName>
    </recommendedName>
</protein>
<dbReference type="Gene3D" id="3.30.300.30">
    <property type="match status" value="1"/>
</dbReference>
<proteinExistence type="predicted"/>
<feature type="region of interest" description="Disordered" evidence="1">
    <location>
        <begin position="693"/>
        <end position="721"/>
    </location>
</feature>
<feature type="region of interest" description="Disordered" evidence="1">
    <location>
        <begin position="2141"/>
        <end position="2179"/>
    </location>
</feature>
<feature type="compositionally biased region" description="Basic and acidic residues" evidence="1">
    <location>
        <begin position="1702"/>
        <end position="1711"/>
    </location>
</feature>
<dbReference type="PROSITE" id="PS51912">
    <property type="entry name" value="DMAP1_BIND"/>
    <property type="match status" value="1"/>
</dbReference>
<feature type="compositionally biased region" description="Basic and acidic residues" evidence="1">
    <location>
        <begin position="83"/>
        <end position="92"/>
    </location>
</feature>
<accession>A0A8T9C6V7</accession>
<evidence type="ECO:0000313" key="3">
    <source>
        <dbReference type="EMBL" id="TVY81398.1"/>
    </source>
</evidence>
<dbReference type="Proteomes" id="UP000469558">
    <property type="component" value="Unassembled WGS sequence"/>
</dbReference>
<dbReference type="Pfam" id="PF24919">
    <property type="entry name" value="Mug62"/>
    <property type="match status" value="1"/>
</dbReference>
<feature type="region of interest" description="Disordered" evidence="1">
    <location>
        <begin position="1693"/>
        <end position="1847"/>
    </location>
</feature>
<dbReference type="Pfam" id="PF02112">
    <property type="entry name" value="PDEase_II"/>
    <property type="match status" value="2"/>
</dbReference>
<dbReference type="Gene3D" id="3.40.50.12780">
    <property type="entry name" value="N-terminal domain of ligase-like"/>
    <property type="match status" value="4"/>
</dbReference>
<feature type="region of interest" description="Disordered" evidence="1">
    <location>
        <begin position="2292"/>
        <end position="2325"/>
    </location>
</feature>
<feature type="compositionally biased region" description="Low complexity" evidence="1">
    <location>
        <begin position="2167"/>
        <end position="2179"/>
    </location>
</feature>
<feature type="region of interest" description="Disordered" evidence="1">
    <location>
        <begin position="82"/>
        <end position="126"/>
    </location>
</feature>
<evidence type="ECO:0000313" key="4">
    <source>
        <dbReference type="Proteomes" id="UP000469558"/>
    </source>
</evidence>
<reference evidence="3 4" key="1">
    <citation type="submission" date="2018-05" db="EMBL/GenBank/DDBJ databases">
        <title>Genome sequencing and assembly of the regulated plant pathogen Lachnellula willkommii and related sister species for the development of diagnostic species identification markers.</title>
        <authorList>
            <person name="Giroux E."/>
            <person name="Bilodeau G."/>
        </authorList>
    </citation>
    <scope>NUCLEOTIDE SEQUENCE [LARGE SCALE GENOMIC DNA]</scope>
    <source>
        <strain evidence="3 4">CBS 268.59</strain>
    </source>
</reference>
<dbReference type="Pfam" id="PF23024">
    <property type="entry name" value="AMP-dom_DIP2-like"/>
    <property type="match status" value="1"/>
</dbReference>
<dbReference type="InterPro" id="IPR056881">
    <property type="entry name" value="Mug62_dom"/>
</dbReference>
<evidence type="ECO:0000259" key="2">
    <source>
        <dbReference type="PROSITE" id="PS51912"/>
    </source>
</evidence>
<keyword evidence="4" id="KW-1185">Reference proteome</keyword>
<feature type="compositionally biased region" description="Basic and acidic residues" evidence="1">
    <location>
        <begin position="693"/>
        <end position="703"/>
    </location>
</feature>
<dbReference type="SMART" id="SM01137">
    <property type="entry name" value="DMAP_binding"/>
    <property type="match status" value="1"/>
</dbReference>
<name>A0A8T9C6V7_9HELO</name>
<dbReference type="Pfam" id="PF06464">
    <property type="entry name" value="DMAP_binding"/>
    <property type="match status" value="1"/>
</dbReference>
<dbReference type="PANTHER" id="PTHR22754">
    <property type="entry name" value="DISCO-INTERACTING PROTEIN 2 DIP2 -RELATED"/>
    <property type="match status" value="1"/>
</dbReference>
<dbReference type="OrthoDB" id="69964at2759"/>
<dbReference type="PRINTS" id="PR00388">
    <property type="entry name" value="PDIESTERASE2"/>
</dbReference>
<feature type="compositionally biased region" description="Polar residues" evidence="1">
    <location>
        <begin position="112"/>
        <end position="122"/>
    </location>
</feature>
<dbReference type="InterPro" id="IPR010506">
    <property type="entry name" value="DMAP1-bd"/>
</dbReference>
<dbReference type="InterPro" id="IPR000396">
    <property type="entry name" value="Pdiesterase2"/>
</dbReference>
<gene>
    <name evidence="3" type="ORF">LSUE1_G005235</name>
</gene>
<dbReference type="Pfam" id="PF00501">
    <property type="entry name" value="AMP-binding"/>
    <property type="match status" value="2"/>
</dbReference>
<dbReference type="GO" id="GO:0005829">
    <property type="term" value="C:cytosol"/>
    <property type="evidence" value="ECO:0007669"/>
    <property type="project" value="TreeGrafter"/>
</dbReference>